<evidence type="ECO:0000256" key="2">
    <source>
        <dbReference type="ARBA" id="ARBA00026073"/>
    </source>
</evidence>
<sequence length="455" mass="51509">MNTFAIVDIETTGGSSFEDKITEIAIYLSDGEKVIDEFHSLVDPKVSIPPYITSITGIDNYTVEGAPVFADIADEVISMLKDSIFVAHNVNFDYHFVKNELKSSGYEWDSKKLCTVRYARKIFPGLPSYGLGKLADNLGFNNEARHRAFGDAMVTVEIFHLMVSKDSEGIMDKLINHGSIHRYIPPNLEESVFINLPELPGVYIFIDGKGRVLYVGKAINIRKRVKSHFTTGSGKPEVSFINEIHNIEHVVCGNELIALLHENELIKKYWPPFNKAQKFNSKVFSLISYFDGKGFIRHGVAQGRKPNLIMTFNSMMESRNYLFEIAREYQLCPKLLGLAKTSGPCAWVKDEECKGACCDHETPEEYNKRVLDWHNSVITNKADILILGEGRSVGETGFVVIKDNTYKGFGFASNENQALENWQNLINQGIHDADVQRILNQFFNHNSDRYRFLPL</sequence>
<dbReference type="SMART" id="SM00465">
    <property type="entry name" value="GIYc"/>
    <property type="match status" value="1"/>
</dbReference>
<dbReference type="CDD" id="cd06127">
    <property type="entry name" value="DEDDh"/>
    <property type="match status" value="1"/>
</dbReference>
<dbReference type="InterPro" id="IPR035901">
    <property type="entry name" value="GIY-YIG_endonuc_sf"/>
</dbReference>
<dbReference type="PANTHER" id="PTHR30231:SF41">
    <property type="entry name" value="DNA POLYMERASE III SUBUNIT EPSILON"/>
    <property type="match status" value="1"/>
</dbReference>
<comment type="subunit">
    <text evidence="2">DNA polymerase III contains a core (composed of alpha, epsilon and theta chains) that associates with a tau subunit. This core dimerizes to form the POLIII' complex. PolIII' associates with the gamma complex (composed of gamma, delta, delta', psi and chi chains) and with the beta chain to form the complete DNA polymerase III complex.</text>
</comment>
<dbReference type="RefSeq" id="WP_169680128.1">
    <property type="nucleotide sequence ID" value="NZ_JABBNU010000004.1"/>
</dbReference>
<accession>A0A848J1R7</accession>
<dbReference type="EMBL" id="JABBNU010000004">
    <property type="protein sequence ID" value="NMM48414.1"/>
    <property type="molecule type" value="Genomic_DNA"/>
</dbReference>
<proteinExistence type="predicted"/>
<evidence type="ECO:0000313" key="5">
    <source>
        <dbReference type="Proteomes" id="UP000559010"/>
    </source>
</evidence>
<dbReference type="Proteomes" id="UP000559010">
    <property type="component" value="Unassembled WGS sequence"/>
</dbReference>
<dbReference type="GO" id="GO:0045004">
    <property type="term" value="P:DNA replication proofreading"/>
    <property type="evidence" value="ECO:0007669"/>
    <property type="project" value="TreeGrafter"/>
</dbReference>
<dbReference type="PANTHER" id="PTHR30231">
    <property type="entry name" value="DNA POLYMERASE III SUBUNIT EPSILON"/>
    <property type="match status" value="1"/>
</dbReference>
<dbReference type="InterPro" id="IPR012337">
    <property type="entry name" value="RNaseH-like_sf"/>
</dbReference>
<dbReference type="GO" id="GO:0003677">
    <property type="term" value="F:DNA binding"/>
    <property type="evidence" value="ECO:0007669"/>
    <property type="project" value="InterPro"/>
</dbReference>
<dbReference type="AlphaFoldDB" id="A0A848J1R7"/>
<dbReference type="InterPro" id="IPR047296">
    <property type="entry name" value="GIY-YIG_UvrC_Cho"/>
</dbReference>
<dbReference type="Gene3D" id="3.30.420.10">
    <property type="entry name" value="Ribonuclease H-like superfamily/Ribonuclease H"/>
    <property type="match status" value="1"/>
</dbReference>
<name>A0A848J1R7_9BACT</name>
<dbReference type="GO" id="GO:0006289">
    <property type="term" value="P:nucleotide-excision repair"/>
    <property type="evidence" value="ECO:0007669"/>
    <property type="project" value="InterPro"/>
</dbReference>
<evidence type="ECO:0000313" key="4">
    <source>
        <dbReference type="EMBL" id="NMM48414.1"/>
    </source>
</evidence>
<dbReference type="SUPFAM" id="SSF82771">
    <property type="entry name" value="GIY-YIG endonuclease"/>
    <property type="match status" value="1"/>
</dbReference>
<dbReference type="InterPro" id="IPR036397">
    <property type="entry name" value="RNaseH_sf"/>
</dbReference>
<keyword evidence="5" id="KW-1185">Reference proteome</keyword>
<feature type="domain" description="GIY-YIG" evidence="3">
    <location>
        <begin position="198"/>
        <end position="275"/>
    </location>
</feature>
<dbReference type="InterPro" id="IPR000305">
    <property type="entry name" value="GIY-YIG_endonuc"/>
</dbReference>
<dbReference type="InterPro" id="IPR006054">
    <property type="entry name" value="DnaQ"/>
</dbReference>
<comment type="function">
    <text evidence="1">DNA polymerase III is a complex, multichain enzyme responsible for most of the replicative synthesis in bacteria. The epsilon subunit contain the editing function and is a proofreading 3'-5' exonuclease.</text>
</comment>
<dbReference type="GO" id="GO:0005829">
    <property type="term" value="C:cytosol"/>
    <property type="evidence" value="ECO:0007669"/>
    <property type="project" value="TreeGrafter"/>
</dbReference>
<dbReference type="PROSITE" id="PS50164">
    <property type="entry name" value="GIY_YIG"/>
    <property type="match status" value="1"/>
</dbReference>
<dbReference type="GO" id="GO:0003887">
    <property type="term" value="F:DNA-directed DNA polymerase activity"/>
    <property type="evidence" value="ECO:0007669"/>
    <property type="project" value="InterPro"/>
</dbReference>
<dbReference type="CDD" id="cd10434">
    <property type="entry name" value="GIY-YIG_UvrC_Cho"/>
    <property type="match status" value="1"/>
</dbReference>
<reference evidence="4 5" key="1">
    <citation type="submission" date="2020-04" db="EMBL/GenBank/DDBJ databases">
        <title>Flammeovirgaceae bacterium KN852 isolated from deep sea.</title>
        <authorList>
            <person name="Zhang D.-C."/>
        </authorList>
    </citation>
    <scope>NUCLEOTIDE SEQUENCE [LARGE SCALE GENOMIC DNA]</scope>
    <source>
        <strain evidence="4 5">KN852</strain>
    </source>
</reference>
<dbReference type="InterPro" id="IPR013520">
    <property type="entry name" value="Ribonucl_H"/>
</dbReference>
<protein>
    <submittedName>
        <fullName evidence="4">GIY-YIG nuclease family protein</fullName>
    </submittedName>
</protein>
<dbReference type="NCBIfam" id="TIGR00573">
    <property type="entry name" value="dnaq"/>
    <property type="match status" value="1"/>
</dbReference>
<evidence type="ECO:0000259" key="3">
    <source>
        <dbReference type="PROSITE" id="PS50164"/>
    </source>
</evidence>
<dbReference type="GO" id="GO:0008408">
    <property type="term" value="F:3'-5' exonuclease activity"/>
    <property type="evidence" value="ECO:0007669"/>
    <property type="project" value="TreeGrafter"/>
</dbReference>
<evidence type="ECO:0000256" key="1">
    <source>
        <dbReference type="ARBA" id="ARBA00025483"/>
    </source>
</evidence>
<dbReference type="Gene3D" id="3.40.1440.10">
    <property type="entry name" value="GIY-YIG endonuclease"/>
    <property type="match status" value="1"/>
</dbReference>
<dbReference type="FunFam" id="3.30.420.10:FF:000045">
    <property type="entry name" value="3'-5' exonuclease DinG"/>
    <property type="match status" value="1"/>
</dbReference>
<dbReference type="Pfam" id="PF01541">
    <property type="entry name" value="GIY-YIG"/>
    <property type="match status" value="1"/>
</dbReference>
<dbReference type="Pfam" id="PF00929">
    <property type="entry name" value="RNase_T"/>
    <property type="match status" value="1"/>
</dbReference>
<comment type="caution">
    <text evidence="4">The sequence shown here is derived from an EMBL/GenBank/DDBJ whole genome shotgun (WGS) entry which is preliminary data.</text>
</comment>
<organism evidence="4 5">
    <name type="scientific">Marinigracilibium pacificum</name>
    <dbReference type="NCBI Taxonomy" id="2729599"/>
    <lineage>
        <taxon>Bacteria</taxon>
        <taxon>Pseudomonadati</taxon>
        <taxon>Bacteroidota</taxon>
        <taxon>Cytophagia</taxon>
        <taxon>Cytophagales</taxon>
        <taxon>Flammeovirgaceae</taxon>
        <taxon>Marinigracilibium</taxon>
    </lineage>
</organism>
<dbReference type="SMART" id="SM00479">
    <property type="entry name" value="EXOIII"/>
    <property type="match status" value="1"/>
</dbReference>
<dbReference type="SUPFAM" id="SSF53098">
    <property type="entry name" value="Ribonuclease H-like"/>
    <property type="match status" value="1"/>
</dbReference>
<gene>
    <name evidence="4" type="ORF">HH304_08390</name>
</gene>